<evidence type="ECO:0000256" key="3">
    <source>
        <dbReference type="ARBA" id="ARBA00022630"/>
    </source>
</evidence>
<feature type="domain" description="Putative nitroreductase TM1586" evidence="6">
    <location>
        <begin position="2"/>
        <end position="233"/>
    </location>
</feature>
<evidence type="ECO:0000256" key="1">
    <source>
        <dbReference type="ARBA" id="ARBA00001917"/>
    </source>
</evidence>
<evidence type="ECO:0000256" key="5">
    <source>
        <dbReference type="ARBA" id="ARBA00023002"/>
    </source>
</evidence>
<dbReference type="PANTHER" id="PTHR43673:SF2">
    <property type="entry name" value="NITROREDUCTASE"/>
    <property type="match status" value="1"/>
</dbReference>
<dbReference type="GO" id="GO:0016491">
    <property type="term" value="F:oxidoreductase activity"/>
    <property type="evidence" value="ECO:0007669"/>
    <property type="project" value="UniProtKB-KW"/>
</dbReference>
<dbReference type="AlphaFoldDB" id="A0A1M6BS56"/>
<dbReference type="PANTHER" id="PTHR43673">
    <property type="entry name" value="NAD(P)H NITROREDUCTASE YDGI-RELATED"/>
    <property type="match status" value="1"/>
</dbReference>
<evidence type="ECO:0000256" key="2">
    <source>
        <dbReference type="ARBA" id="ARBA00007118"/>
    </source>
</evidence>
<gene>
    <name evidence="7" type="ORF">SAMN02745941_03933</name>
</gene>
<proteinExistence type="inferred from homology"/>
<keyword evidence="3" id="KW-0285">Flavoprotein</keyword>
<dbReference type="EMBL" id="FQXU01000015">
    <property type="protein sequence ID" value="SHI51620.1"/>
    <property type="molecule type" value="Genomic_DNA"/>
</dbReference>
<dbReference type="SUPFAM" id="SSF55469">
    <property type="entry name" value="FMN-dependent nitroreductase-like"/>
    <property type="match status" value="2"/>
</dbReference>
<sequence length="264" mass="30452">MNIENAIYRRKSVRKYKNSSISEEDFDFINKLIKDVPRLYPKIEMNIELIKDGKKIQDISKGIVGSYGKIEAPHYLVITSEEKSGYLENIGYTLEEIVLELADRGIGTCWIGGFIKKNLLKDVMTIKENHKPVIVISFGYPENEQELDVKESNSFKRKKLEEVIYEPFEDKWVKIFDKVRVAPSAVNLQPWVFTMEGDTKIEAFAKTGNLITKKLMHFSDLDVGIAIKHLELACKEENIKTIYTKTSHDLKGLKYILTIELENI</sequence>
<evidence type="ECO:0000313" key="7">
    <source>
        <dbReference type="EMBL" id="SHI51620.1"/>
    </source>
</evidence>
<keyword evidence="4" id="KW-0288">FMN</keyword>
<evidence type="ECO:0000259" key="6">
    <source>
        <dbReference type="Pfam" id="PF14512"/>
    </source>
</evidence>
<protein>
    <submittedName>
        <fullName evidence="7">Nitroreductase</fullName>
    </submittedName>
</protein>
<dbReference type="CDD" id="cd02062">
    <property type="entry name" value="Nitro_FMN_reductase"/>
    <property type="match status" value="1"/>
</dbReference>
<evidence type="ECO:0000256" key="4">
    <source>
        <dbReference type="ARBA" id="ARBA00022643"/>
    </source>
</evidence>
<comment type="similarity">
    <text evidence="2">Belongs to the nitroreductase family.</text>
</comment>
<dbReference type="RefSeq" id="WP_073022281.1">
    <property type="nucleotide sequence ID" value="NZ_FQXU01000015.1"/>
</dbReference>
<accession>A0A1M6BS56</accession>
<dbReference type="Gene3D" id="3.40.109.10">
    <property type="entry name" value="NADH Oxidase"/>
    <property type="match status" value="1"/>
</dbReference>
<reference evidence="7 8" key="1">
    <citation type="submission" date="2016-11" db="EMBL/GenBank/DDBJ databases">
        <authorList>
            <person name="Jaros S."/>
            <person name="Januszkiewicz K."/>
            <person name="Wedrychowicz H."/>
        </authorList>
    </citation>
    <scope>NUCLEOTIDE SEQUENCE [LARGE SCALE GENOMIC DNA]</scope>
    <source>
        <strain evidence="7 8">DSM 6191</strain>
    </source>
</reference>
<name>A0A1M6BS56_9CLOT</name>
<comment type="cofactor">
    <cofactor evidence="1">
        <name>FMN</name>
        <dbReference type="ChEBI" id="CHEBI:58210"/>
    </cofactor>
</comment>
<dbReference type="InterPro" id="IPR029478">
    <property type="entry name" value="TM1586_NiRdase"/>
</dbReference>
<evidence type="ECO:0000313" key="8">
    <source>
        <dbReference type="Proteomes" id="UP000184241"/>
    </source>
</evidence>
<dbReference type="Gene3D" id="3.40.109.30">
    <property type="entry name" value="putative nitroreductase (tm1586), domain 2"/>
    <property type="match status" value="1"/>
</dbReference>
<dbReference type="Pfam" id="PF14512">
    <property type="entry name" value="TM1586_NiRdase"/>
    <property type="match status" value="1"/>
</dbReference>
<dbReference type="Proteomes" id="UP000184241">
    <property type="component" value="Unassembled WGS sequence"/>
</dbReference>
<keyword evidence="5" id="KW-0560">Oxidoreductase</keyword>
<dbReference type="InterPro" id="IPR000415">
    <property type="entry name" value="Nitroreductase-like"/>
</dbReference>
<organism evidence="7 8">
    <name type="scientific">Clostridium intestinale DSM 6191</name>
    <dbReference type="NCBI Taxonomy" id="1121320"/>
    <lineage>
        <taxon>Bacteria</taxon>
        <taxon>Bacillati</taxon>
        <taxon>Bacillota</taxon>
        <taxon>Clostridia</taxon>
        <taxon>Eubacteriales</taxon>
        <taxon>Clostridiaceae</taxon>
        <taxon>Clostridium</taxon>
    </lineage>
</organism>